<evidence type="ECO:0000256" key="4">
    <source>
        <dbReference type="ARBA" id="ARBA00023125"/>
    </source>
</evidence>
<dbReference type="Gene3D" id="1.10.10.10">
    <property type="entry name" value="Winged helix-like DNA-binding domain superfamily/Winged helix DNA-binding domain"/>
    <property type="match status" value="1"/>
</dbReference>
<accession>A0A9D5Q6G4</accession>
<feature type="domain" description="Rex DNA-binding C-terminal" evidence="8">
    <location>
        <begin position="26"/>
        <end position="72"/>
    </location>
</feature>
<dbReference type="InterPro" id="IPR022876">
    <property type="entry name" value="Tscrpt_rep_Rex"/>
</dbReference>
<keyword evidence="5 6" id="KW-0804">Transcription</keyword>
<name>A0A9D5Q6G4_9BACT</name>
<dbReference type="EMBL" id="WJJP01000457">
    <property type="protein sequence ID" value="MBD3325725.1"/>
    <property type="molecule type" value="Genomic_DNA"/>
</dbReference>
<evidence type="ECO:0000256" key="6">
    <source>
        <dbReference type="HAMAP-Rule" id="MF_01131"/>
    </source>
</evidence>
<keyword evidence="3 6" id="KW-0805">Transcription regulation</keyword>
<dbReference type="GO" id="GO:0003677">
    <property type="term" value="F:DNA binding"/>
    <property type="evidence" value="ECO:0007669"/>
    <property type="project" value="UniProtKB-UniRule"/>
</dbReference>
<evidence type="ECO:0000256" key="2">
    <source>
        <dbReference type="ARBA" id="ARBA00022491"/>
    </source>
</evidence>
<dbReference type="InterPro" id="IPR036291">
    <property type="entry name" value="NAD(P)-bd_dom_sf"/>
</dbReference>
<evidence type="ECO:0000259" key="7">
    <source>
        <dbReference type="Pfam" id="PF02629"/>
    </source>
</evidence>
<dbReference type="InterPro" id="IPR009718">
    <property type="entry name" value="Rex_DNA-bd_C_dom"/>
</dbReference>
<feature type="domain" description="CoA-binding" evidence="7">
    <location>
        <begin position="108"/>
        <end position="213"/>
    </location>
</feature>
<dbReference type="AlphaFoldDB" id="A0A9D5Q6G4"/>
<organism evidence="9 10">
    <name type="scientific">candidate division KSB3 bacterium</name>
    <dbReference type="NCBI Taxonomy" id="2044937"/>
    <lineage>
        <taxon>Bacteria</taxon>
        <taxon>candidate division KSB3</taxon>
    </lineage>
</organism>
<gene>
    <name evidence="6" type="primary">rex</name>
    <name evidence="9" type="ORF">GF339_14155</name>
</gene>
<comment type="caution">
    <text evidence="6">Lacks conserved residue(s) required for the propagation of feature annotation.</text>
</comment>
<comment type="caution">
    <text evidence="9">The sequence shown here is derived from an EMBL/GenBank/DDBJ whole genome shotgun (WGS) entry which is preliminary data.</text>
</comment>
<dbReference type="Proteomes" id="UP000649604">
    <property type="component" value="Unassembled WGS sequence"/>
</dbReference>
<protein>
    <recommendedName>
        <fullName evidence="6">Redox-sensing transcriptional repressor Rex</fullName>
    </recommendedName>
</protein>
<keyword evidence="2 6" id="KW-0678">Repressor</keyword>
<dbReference type="Pfam" id="PF02629">
    <property type="entry name" value="CoA_binding"/>
    <property type="match status" value="1"/>
</dbReference>
<dbReference type="SUPFAM" id="SSF46785">
    <property type="entry name" value="Winged helix' DNA-binding domain"/>
    <property type="match status" value="1"/>
</dbReference>
<comment type="function">
    <text evidence="6">Modulates transcription in response to changes in cellular NADH/NAD(+) redox state.</text>
</comment>
<comment type="similarity">
    <text evidence="6">Belongs to the transcriptional regulatory Rex family.</text>
</comment>
<keyword evidence="1 6" id="KW-0963">Cytoplasm</keyword>
<dbReference type="GO" id="GO:0005737">
    <property type="term" value="C:cytoplasm"/>
    <property type="evidence" value="ECO:0007669"/>
    <property type="project" value="UniProtKB-SubCell"/>
</dbReference>
<dbReference type="Gene3D" id="3.40.50.720">
    <property type="entry name" value="NAD(P)-binding Rossmann-like Domain"/>
    <property type="match status" value="1"/>
</dbReference>
<evidence type="ECO:0000313" key="9">
    <source>
        <dbReference type="EMBL" id="MBD3325725.1"/>
    </source>
</evidence>
<dbReference type="InterPro" id="IPR036390">
    <property type="entry name" value="WH_DNA-bd_sf"/>
</dbReference>
<evidence type="ECO:0000313" key="10">
    <source>
        <dbReference type="Proteomes" id="UP000649604"/>
    </source>
</evidence>
<dbReference type="Pfam" id="PF06971">
    <property type="entry name" value="Put_DNA-bind_N"/>
    <property type="match status" value="1"/>
</dbReference>
<proteinExistence type="inferred from homology"/>
<dbReference type="PANTHER" id="PTHR35786">
    <property type="entry name" value="REDOX-SENSING TRANSCRIPTIONAL REPRESSOR REX"/>
    <property type="match status" value="1"/>
</dbReference>
<dbReference type="GO" id="GO:0003700">
    <property type="term" value="F:DNA-binding transcription factor activity"/>
    <property type="evidence" value="ECO:0007669"/>
    <property type="project" value="UniProtKB-UniRule"/>
</dbReference>
<keyword evidence="6" id="KW-0520">NAD</keyword>
<evidence type="ECO:0000256" key="3">
    <source>
        <dbReference type="ARBA" id="ARBA00023015"/>
    </source>
</evidence>
<sequence>MSERCRLPVETASCNPRKIMKADERISEFTIYRLSIYKRCLEELEHEQIKTISSKDFAARFGLNSAQVRKDLAYFGEFGIRGMGYPVKTLKQQLLNILGLAESSAGEKRWKTIIIGTATHLGAGLLHQHETLRTHGFEMIAAFASSAPSPDAGSAITSPETSAIPLYPLNQLETIIAADPPDIAMLATAEDQAQEIANRLVTLGIQAILNFVPVQLLVPSHVKVRAVDLIAELQSLTYHLHHQAQEKQPPSDEEKSP</sequence>
<keyword evidence="4 6" id="KW-0238">DNA-binding</keyword>
<dbReference type="InterPro" id="IPR036388">
    <property type="entry name" value="WH-like_DNA-bd_sf"/>
</dbReference>
<dbReference type="GO" id="GO:0051775">
    <property type="term" value="P:response to redox state"/>
    <property type="evidence" value="ECO:0007669"/>
    <property type="project" value="InterPro"/>
</dbReference>
<dbReference type="NCBIfam" id="NF003994">
    <property type="entry name" value="PRK05472.2-3"/>
    <property type="match status" value="1"/>
</dbReference>
<dbReference type="NCBIfam" id="NF003995">
    <property type="entry name" value="PRK05472.2-4"/>
    <property type="match status" value="1"/>
</dbReference>
<evidence type="ECO:0000259" key="8">
    <source>
        <dbReference type="Pfam" id="PF06971"/>
    </source>
</evidence>
<evidence type="ECO:0000256" key="5">
    <source>
        <dbReference type="ARBA" id="ARBA00023163"/>
    </source>
</evidence>
<feature type="DNA-binding region" description="H-T-H motif" evidence="6">
    <location>
        <begin position="36"/>
        <end position="75"/>
    </location>
</feature>
<dbReference type="HAMAP" id="MF_01131">
    <property type="entry name" value="Rex"/>
    <property type="match status" value="1"/>
</dbReference>
<dbReference type="InterPro" id="IPR003781">
    <property type="entry name" value="CoA-bd"/>
</dbReference>
<comment type="subunit">
    <text evidence="6">Homodimer.</text>
</comment>
<comment type="subcellular location">
    <subcellularLocation>
        <location evidence="6">Cytoplasm</location>
    </subcellularLocation>
</comment>
<dbReference type="PANTHER" id="PTHR35786:SF1">
    <property type="entry name" value="REDOX-SENSING TRANSCRIPTIONAL REPRESSOR REX 1"/>
    <property type="match status" value="1"/>
</dbReference>
<dbReference type="SUPFAM" id="SSF51735">
    <property type="entry name" value="NAD(P)-binding Rossmann-fold domains"/>
    <property type="match status" value="1"/>
</dbReference>
<reference evidence="9" key="1">
    <citation type="submission" date="2019-11" db="EMBL/GenBank/DDBJ databases">
        <title>Microbial mats filling the niche in hypersaline microbial mats.</title>
        <authorList>
            <person name="Wong H.L."/>
            <person name="Macleod F.I."/>
            <person name="White R.A. III"/>
            <person name="Burns B.P."/>
        </authorList>
    </citation>
    <scope>NUCLEOTIDE SEQUENCE</scope>
    <source>
        <strain evidence="9">Rbin_158</strain>
    </source>
</reference>
<dbReference type="GO" id="GO:0045892">
    <property type="term" value="P:negative regulation of DNA-templated transcription"/>
    <property type="evidence" value="ECO:0007669"/>
    <property type="project" value="InterPro"/>
</dbReference>
<evidence type="ECO:0000256" key="1">
    <source>
        <dbReference type="ARBA" id="ARBA00022490"/>
    </source>
</evidence>